<dbReference type="RefSeq" id="XP_022107241.1">
    <property type="nucleotide sequence ID" value="XM_022251549.1"/>
</dbReference>
<feature type="transmembrane region" description="Helical" evidence="5">
    <location>
        <begin position="180"/>
        <end position="199"/>
    </location>
</feature>
<evidence type="ECO:0000313" key="7">
    <source>
        <dbReference type="Proteomes" id="UP000694845"/>
    </source>
</evidence>
<evidence type="ECO:0000259" key="6">
    <source>
        <dbReference type="PROSITE" id="PS50850"/>
    </source>
</evidence>
<dbReference type="KEGG" id="aplc:110988226"/>
<feature type="transmembrane region" description="Helical" evidence="5">
    <location>
        <begin position="211"/>
        <end position="228"/>
    </location>
</feature>
<dbReference type="GeneID" id="110988226"/>
<dbReference type="AlphaFoldDB" id="A0A8B7ZUQ5"/>
<name>A0A8B7ZUQ5_ACAPL</name>
<keyword evidence="2 5" id="KW-0812">Transmembrane</keyword>
<gene>
    <name evidence="8" type="primary">LOC110988226</name>
</gene>
<dbReference type="Gene3D" id="1.20.1250.20">
    <property type="entry name" value="MFS general substrate transporter like domains"/>
    <property type="match status" value="1"/>
</dbReference>
<proteinExistence type="predicted"/>
<dbReference type="GO" id="GO:0022857">
    <property type="term" value="F:transmembrane transporter activity"/>
    <property type="evidence" value="ECO:0007669"/>
    <property type="project" value="InterPro"/>
</dbReference>
<protein>
    <submittedName>
        <fullName evidence="8">Solute carrier family 22 member 13-like</fullName>
    </submittedName>
</protein>
<keyword evidence="7" id="KW-1185">Reference proteome</keyword>
<dbReference type="PANTHER" id="PTHR24064">
    <property type="entry name" value="SOLUTE CARRIER FAMILY 22 MEMBER"/>
    <property type="match status" value="1"/>
</dbReference>
<evidence type="ECO:0000256" key="2">
    <source>
        <dbReference type="ARBA" id="ARBA00022692"/>
    </source>
</evidence>
<keyword evidence="4 5" id="KW-0472">Membrane</keyword>
<feature type="transmembrane region" description="Helical" evidence="5">
    <location>
        <begin position="266"/>
        <end position="289"/>
    </location>
</feature>
<feature type="transmembrane region" description="Helical" evidence="5">
    <location>
        <begin position="234"/>
        <end position="254"/>
    </location>
</feature>
<feature type="transmembrane region" description="Helical" evidence="5">
    <location>
        <begin position="31"/>
        <end position="51"/>
    </location>
</feature>
<evidence type="ECO:0000256" key="3">
    <source>
        <dbReference type="ARBA" id="ARBA00022989"/>
    </source>
</evidence>
<reference evidence="8" key="1">
    <citation type="submission" date="2025-08" db="UniProtKB">
        <authorList>
            <consortium name="RefSeq"/>
        </authorList>
    </citation>
    <scope>IDENTIFICATION</scope>
</reference>
<sequence length="393" mass="43522">MYMALRFIAGFGNLGAYLSLFVLVMEYVGNAWRTPVTMFVAIVFSVGYFFIATAAMHLREWRALSLALSVTSVVLFIPTIFLQESIRWLVSKGRIDEAEKVIRRVAKFNRKTLPDALFDKEDIEKEMEAKKSAIPPSALDLYKTPNMAVKTLNMQYNWFVNSLVYYGLSQSTGDLGVDDYWAFFVSGAVEIPAMIYATFGVEWFGRKWNTGILEVIGGAACLATIVIPTGTWRIVVAMVGKFCISATFGIIYLYSTELFPTPVRVVGLGLCSVAARIGGILSPIILLLKNSVADLPLILFGSSTVVAGFLALLLPETRGQQLPQTLKEGEEIGRCRCMGRNAYDESNAELVDMDADGEGVFAISNAAFGREEEKKYRDFSQQFSKGLHESSHM</sequence>
<dbReference type="OrthoDB" id="5296287at2759"/>
<feature type="transmembrane region" description="Helical" evidence="5">
    <location>
        <begin position="63"/>
        <end position="82"/>
    </location>
</feature>
<evidence type="ECO:0000256" key="1">
    <source>
        <dbReference type="ARBA" id="ARBA00004141"/>
    </source>
</evidence>
<dbReference type="GO" id="GO:0016020">
    <property type="term" value="C:membrane"/>
    <property type="evidence" value="ECO:0007669"/>
    <property type="project" value="UniProtKB-SubCell"/>
</dbReference>
<accession>A0A8B7ZUQ5</accession>
<dbReference type="InterPro" id="IPR036259">
    <property type="entry name" value="MFS_trans_sf"/>
</dbReference>
<evidence type="ECO:0000256" key="4">
    <source>
        <dbReference type="ARBA" id="ARBA00023136"/>
    </source>
</evidence>
<dbReference type="Pfam" id="PF00083">
    <property type="entry name" value="Sugar_tr"/>
    <property type="match status" value="1"/>
</dbReference>
<comment type="subcellular location">
    <subcellularLocation>
        <location evidence="1">Membrane</location>
        <topology evidence="1">Multi-pass membrane protein</topology>
    </subcellularLocation>
</comment>
<dbReference type="Proteomes" id="UP000694845">
    <property type="component" value="Unplaced"/>
</dbReference>
<dbReference type="SUPFAM" id="SSF103473">
    <property type="entry name" value="MFS general substrate transporter"/>
    <property type="match status" value="1"/>
</dbReference>
<dbReference type="PROSITE" id="PS50850">
    <property type="entry name" value="MFS"/>
    <property type="match status" value="1"/>
</dbReference>
<organism evidence="7 8">
    <name type="scientific">Acanthaster planci</name>
    <name type="common">Crown-of-thorns starfish</name>
    <dbReference type="NCBI Taxonomy" id="133434"/>
    <lineage>
        <taxon>Eukaryota</taxon>
        <taxon>Metazoa</taxon>
        <taxon>Echinodermata</taxon>
        <taxon>Eleutherozoa</taxon>
        <taxon>Asterozoa</taxon>
        <taxon>Asteroidea</taxon>
        <taxon>Valvatacea</taxon>
        <taxon>Valvatida</taxon>
        <taxon>Acanthasteridae</taxon>
        <taxon>Acanthaster</taxon>
    </lineage>
</organism>
<feature type="domain" description="Major facilitator superfamily (MFS) profile" evidence="6">
    <location>
        <begin position="1"/>
        <end position="319"/>
    </location>
</feature>
<dbReference type="InterPro" id="IPR005828">
    <property type="entry name" value="MFS_sugar_transport-like"/>
</dbReference>
<feature type="transmembrane region" description="Helical" evidence="5">
    <location>
        <begin position="295"/>
        <end position="314"/>
    </location>
</feature>
<keyword evidence="3 5" id="KW-1133">Transmembrane helix</keyword>
<dbReference type="InterPro" id="IPR020846">
    <property type="entry name" value="MFS_dom"/>
</dbReference>
<evidence type="ECO:0000256" key="5">
    <source>
        <dbReference type="SAM" id="Phobius"/>
    </source>
</evidence>
<evidence type="ECO:0000313" key="8">
    <source>
        <dbReference type="RefSeq" id="XP_022107241.1"/>
    </source>
</evidence>
<feature type="transmembrane region" description="Helical" evidence="5">
    <location>
        <begin position="7"/>
        <end position="25"/>
    </location>
</feature>
<dbReference type="OMA" id="CMGRNAY"/>